<feature type="repeat" description="Cys-rich GLG1" evidence="8">
    <location>
        <begin position="255"/>
        <end position="315"/>
    </location>
</feature>
<keyword evidence="2" id="KW-0812">Transmembrane</keyword>
<evidence type="ECO:0000256" key="8">
    <source>
        <dbReference type="PROSITE-ProRule" id="PRU00622"/>
    </source>
</evidence>
<dbReference type="AlphaFoldDB" id="A0A979FTA0"/>
<dbReference type="PROSITE" id="PS51289">
    <property type="entry name" value="GLG1_C_RICH"/>
    <property type="match status" value="3"/>
</dbReference>
<dbReference type="GO" id="GO:0000139">
    <property type="term" value="C:Golgi membrane"/>
    <property type="evidence" value="ECO:0007669"/>
    <property type="project" value="InterPro"/>
</dbReference>
<dbReference type="CTD" id="2734"/>
<reference evidence="10" key="1">
    <citation type="submission" date="2025-08" db="UniProtKB">
        <authorList>
            <consortium name="RefSeq"/>
        </authorList>
    </citation>
    <scope>IDENTIFICATION</scope>
    <source>
        <tissue evidence="10">Whole organism</tissue>
    </source>
</reference>
<gene>
    <name evidence="10" type="primary">LOC108667592</name>
</gene>
<dbReference type="InterPro" id="IPR017873">
    <property type="entry name" value="Cys-rich_GLG1_repeat_euk"/>
</dbReference>
<keyword evidence="3" id="KW-0732">Signal</keyword>
<evidence type="ECO:0000256" key="7">
    <source>
        <dbReference type="ARBA" id="ARBA00023180"/>
    </source>
</evidence>
<evidence type="ECO:0000256" key="4">
    <source>
        <dbReference type="ARBA" id="ARBA00022737"/>
    </source>
</evidence>
<dbReference type="RefSeq" id="XP_047739656.1">
    <property type="nucleotide sequence ID" value="XM_047883700.1"/>
</dbReference>
<keyword evidence="9" id="KW-1185">Reference proteome</keyword>
<evidence type="ECO:0000256" key="6">
    <source>
        <dbReference type="ARBA" id="ARBA00023136"/>
    </source>
</evidence>
<dbReference type="PANTHER" id="PTHR11884">
    <property type="entry name" value="SELECTIN LIGAND RELATED"/>
    <property type="match status" value="1"/>
</dbReference>
<feature type="repeat" description="Cys-rich GLG1" evidence="8">
    <location>
        <begin position="711"/>
        <end position="770"/>
    </location>
</feature>
<dbReference type="Proteomes" id="UP000694843">
    <property type="component" value="Unplaced"/>
</dbReference>
<evidence type="ECO:0000256" key="1">
    <source>
        <dbReference type="ARBA" id="ARBA00004479"/>
    </source>
</evidence>
<dbReference type="GO" id="GO:0017134">
    <property type="term" value="F:fibroblast growth factor binding"/>
    <property type="evidence" value="ECO:0007669"/>
    <property type="project" value="TreeGrafter"/>
</dbReference>
<keyword evidence="5" id="KW-1133">Transmembrane helix</keyword>
<evidence type="ECO:0000256" key="3">
    <source>
        <dbReference type="ARBA" id="ARBA00022729"/>
    </source>
</evidence>
<evidence type="ECO:0000256" key="2">
    <source>
        <dbReference type="ARBA" id="ARBA00022692"/>
    </source>
</evidence>
<dbReference type="OMA" id="MMECLIE"/>
<feature type="repeat" description="Cys-rich GLG1" evidence="8">
    <location>
        <begin position="476"/>
        <end position="538"/>
    </location>
</feature>
<proteinExistence type="predicted"/>
<organism evidence="9 10">
    <name type="scientific">Hyalella azteca</name>
    <name type="common">Amphipod</name>
    <dbReference type="NCBI Taxonomy" id="294128"/>
    <lineage>
        <taxon>Eukaryota</taxon>
        <taxon>Metazoa</taxon>
        <taxon>Ecdysozoa</taxon>
        <taxon>Arthropoda</taxon>
        <taxon>Crustacea</taxon>
        <taxon>Multicrustacea</taxon>
        <taxon>Malacostraca</taxon>
        <taxon>Eumalacostraca</taxon>
        <taxon>Peracarida</taxon>
        <taxon>Amphipoda</taxon>
        <taxon>Senticaudata</taxon>
        <taxon>Talitrida</taxon>
        <taxon>Talitroidea</taxon>
        <taxon>Hyalellidae</taxon>
        <taxon>Hyalella</taxon>
    </lineage>
</organism>
<keyword evidence="7" id="KW-0325">Glycoprotein</keyword>
<evidence type="ECO:0000256" key="5">
    <source>
        <dbReference type="ARBA" id="ARBA00022989"/>
    </source>
</evidence>
<dbReference type="OrthoDB" id="2015434at2759"/>
<accession>A0A979FTA0</accession>
<evidence type="ECO:0000313" key="9">
    <source>
        <dbReference type="Proteomes" id="UP000694843"/>
    </source>
</evidence>
<dbReference type="InterPro" id="IPR039728">
    <property type="entry name" value="GLG1"/>
</dbReference>
<comment type="subcellular location">
    <subcellularLocation>
        <location evidence="1">Membrane</location>
        <topology evidence="1">Single-pass type I membrane protein</topology>
    </subcellularLocation>
</comment>
<sequence>MENLMKTNALTWFALGNFLIYCCLLNIEVESVDQTGFKPQQNQIGIERFSQDELHGQKEILPLPNLPAVNDKSLNGGLPIGLRKPTVPQLTEDQECNQEFRNLCGKEVVDNFSLLMCIQNKGRSESNLLSQKCHHLLWSYKMNMTVSGRVEKVVQDLCASELSRVEIPCKSSSVPGHVLTCLTEHLNDLQDEKCHQYLIKIAAIIFSDYRLVSHMTESCSQDIEQQQCGRLQPLVEPSSHSQGFVIECLSRNADKLSTECHQQILRLAELQADDFHLDRPLYFACRDDRENFCRNVRAGHGRVYKCLMKHKLERTMSKECAEQLSNRQRLIQEDYQVSKGLAKACRASIQSLDCRQKVREGLGHSVKLSAILLCLEGGLRKGESIDTTCQEEMLNHRRMLLEDYQLTPDLVVACKTELKRFCGGGLVLKFCPVACKTELKRFCGGGKELGGRTLHCLMKHARQRPKVTREGLEATPVSPQCRRQVEDAVKVSDAGEDWRIDPVLHEACQPVVERACPTLLGGQARVMRCLIRHLGTPIMTGQCETALLEIQYFVARDWKLDPQLYSACYDDSVNKCHAKTTWATQGQDTDPERGVLVLPCLFRHIYHPDPKHKISDACSEEVRRVMHERSAYVDLHPEIEASCMPHLATLCSQRTQPGEELLCLQENLERCVLFTYELLMVCAAESRQGSSGPEGSVMECLVRNKNNPVVRENNKCRAVIESFQVVSLKEVSFSPKFKRECHSNVAKFCSNSKSKKEVVDCLSKHVRDEILRDDRPQISGGCRAQLRNLLLQRHSTLALDPELQGMCGLDIKLHCADVPLNVPGAKYKDEPMFDSQCRRVVVGRMVEQNSDARLNPALLHACDQMIKLRCPNVNLPDVLTYDDSQCRRVVVGRMVEQNSDARLNPALLHACNVDIPRHCSKIFQEMKSSKTEFNGKLVACLQSALAHQSLTPACAGQVVQRTREAALNYKMDAQLADACGEEVKMLCHNEAAEEEAGVAGAVEECLKLALEQNRLEVPACKQHIADIIESQHIDIHADPLLHETCGVDDVKFCADQENGKHLSCLFEVLDRNHAGLERACREMLFTRRKLFQQAMRRHDMPCYISHLRDMICPAASPILET</sequence>
<name>A0A979FTA0_HYAAZ</name>
<evidence type="ECO:0000313" key="10">
    <source>
        <dbReference type="RefSeq" id="XP_047739656.1"/>
    </source>
</evidence>
<dbReference type="GeneID" id="108667592"/>
<dbReference type="PANTHER" id="PTHR11884:SF1">
    <property type="entry name" value="GOLGI APPARATUS PROTEIN 1"/>
    <property type="match status" value="1"/>
</dbReference>
<protein>
    <submittedName>
        <fullName evidence="10">Golgi apparatus protein 1-like</fullName>
    </submittedName>
</protein>
<dbReference type="InterPro" id="IPR001893">
    <property type="entry name" value="Cys-rich_GLG1_repeat"/>
</dbReference>
<dbReference type="Pfam" id="PF00839">
    <property type="entry name" value="Cys_rich_FGFR"/>
    <property type="match status" value="14"/>
</dbReference>
<keyword evidence="6" id="KW-0472">Membrane</keyword>
<dbReference type="KEGG" id="hazt:108667592"/>
<keyword evidence="4" id="KW-0677">Repeat</keyword>